<keyword evidence="2" id="KW-0067">ATP-binding</keyword>
<dbReference type="Pfam" id="PF06745">
    <property type="entry name" value="ATPase"/>
    <property type="match status" value="1"/>
</dbReference>
<dbReference type="InterPro" id="IPR010624">
    <property type="entry name" value="KaiC_dom"/>
</dbReference>
<keyword evidence="1" id="KW-0547">Nucleotide-binding</keyword>
<dbReference type="Gene3D" id="3.40.50.300">
    <property type="entry name" value="P-loop containing nucleotide triphosphate hydrolases"/>
    <property type="match status" value="1"/>
</dbReference>
<dbReference type="KEGG" id="mzh:Mzhil_0193"/>
<dbReference type="EMBL" id="CP002101">
    <property type="protein sequence ID" value="AEH60072.1"/>
    <property type="molecule type" value="Genomic_DNA"/>
</dbReference>
<dbReference type="PANTHER" id="PTHR43637">
    <property type="entry name" value="UPF0273 PROTEIN TM_0370"/>
    <property type="match status" value="1"/>
</dbReference>
<dbReference type="EC" id="2.7.11.1" evidence="4"/>
<dbReference type="SUPFAM" id="SSF52540">
    <property type="entry name" value="P-loop containing nucleoside triphosphate hydrolases"/>
    <property type="match status" value="1"/>
</dbReference>
<proteinExistence type="predicted"/>
<dbReference type="HOGENOM" id="CLU_023669_2_0_2"/>
<feature type="domain" description="KaiC" evidence="3">
    <location>
        <begin position="21"/>
        <end position="262"/>
    </location>
</feature>
<organism evidence="4 5">
    <name type="scientific">Methanosalsum zhilinae (strain DSM 4017 / NBRC 107636 / OCM 62 / WeN5)</name>
    <name type="common">Methanohalophilus zhilinae</name>
    <dbReference type="NCBI Taxonomy" id="679901"/>
    <lineage>
        <taxon>Archaea</taxon>
        <taxon>Methanobacteriati</taxon>
        <taxon>Methanobacteriota</taxon>
        <taxon>Stenosarchaea group</taxon>
        <taxon>Methanomicrobia</taxon>
        <taxon>Methanosarcinales</taxon>
        <taxon>Methanosarcinaceae</taxon>
        <taxon>Methanosalsum</taxon>
    </lineage>
</organism>
<sequence>MIDNIPGNSFGENISMGDEANRVKTGIEGFDDICGGGMLRDRTYLVSGNSGAGKTNFAIQFIYNGIVKYNENGLIVATEEKPEHIRENVATFGWDLEALEDEGKLAIIDASSTKIGIPSQEKFVDVRPFDMRSMIDQIITAQEETNAKRALIDSSTALGFQIQDPPKIRVELLKLSATLEILGLTSMMTCETLYENEVSRFGVENFVTEGTIMLNYHRQDNVRSRSIEVYKMRGSDHSKKLHPYDITSEGIVIHPNEEVYML</sequence>
<dbReference type="GO" id="GO:0004674">
    <property type="term" value="F:protein serine/threonine kinase activity"/>
    <property type="evidence" value="ECO:0007669"/>
    <property type="project" value="UniProtKB-EC"/>
</dbReference>
<name>F7XNB2_METZD</name>
<dbReference type="Proteomes" id="UP000006622">
    <property type="component" value="Chromosome"/>
</dbReference>
<evidence type="ECO:0000313" key="5">
    <source>
        <dbReference type="Proteomes" id="UP000006622"/>
    </source>
</evidence>
<dbReference type="GeneID" id="10821790"/>
<evidence type="ECO:0000259" key="3">
    <source>
        <dbReference type="PROSITE" id="PS51146"/>
    </source>
</evidence>
<dbReference type="AlphaFoldDB" id="F7XNB2"/>
<dbReference type="PANTHER" id="PTHR43637:SF1">
    <property type="entry name" value="UPF0273 PROTEIN TM_0370"/>
    <property type="match status" value="1"/>
</dbReference>
<gene>
    <name evidence="4" type="ordered locus">Mzhil_0193</name>
</gene>
<evidence type="ECO:0000256" key="2">
    <source>
        <dbReference type="ARBA" id="ARBA00022840"/>
    </source>
</evidence>
<dbReference type="InterPro" id="IPR027417">
    <property type="entry name" value="P-loop_NTPase"/>
</dbReference>
<protein>
    <submittedName>
        <fullName evidence="4">Putative circadian clock protein, KaiC</fullName>
        <ecNumber evidence="4">2.7.11.1</ecNumber>
    </submittedName>
</protein>
<keyword evidence="4" id="KW-0808">Transferase</keyword>
<evidence type="ECO:0000256" key="1">
    <source>
        <dbReference type="ARBA" id="ARBA00022741"/>
    </source>
</evidence>
<evidence type="ECO:0000313" key="4">
    <source>
        <dbReference type="EMBL" id="AEH60072.1"/>
    </source>
</evidence>
<keyword evidence="5" id="KW-1185">Reference proteome</keyword>
<accession>F7XNB2</accession>
<dbReference type="PROSITE" id="PS51146">
    <property type="entry name" value="KAIC"/>
    <property type="match status" value="1"/>
</dbReference>
<reference evidence="4" key="1">
    <citation type="submission" date="2010-07" db="EMBL/GenBank/DDBJ databases">
        <title>The complete genome of Methanosalsum zhilinae DSM 4017.</title>
        <authorList>
            <consortium name="US DOE Joint Genome Institute (JGI-PGF)"/>
            <person name="Lucas S."/>
            <person name="Copeland A."/>
            <person name="Lapidus A."/>
            <person name="Glavina del Rio T."/>
            <person name="Dalin E."/>
            <person name="Tice H."/>
            <person name="Bruce D."/>
            <person name="Goodwin L."/>
            <person name="Pitluck S."/>
            <person name="Kyrpides N."/>
            <person name="Mavromatis K."/>
            <person name="Ovchinnikova G."/>
            <person name="Daligault H."/>
            <person name="Detter J.C."/>
            <person name="Han C."/>
            <person name="Tapia R."/>
            <person name="Larimer F."/>
            <person name="Land M."/>
            <person name="Hauser L."/>
            <person name="Markowitz V."/>
            <person name="Cheng J.-F."/>
            <person name="Hugenholtz P."/>
            <person name="Woyke T."/>
            <person name="Wu D."/>
            <person name="Spring S."/>
            <person name="Schueler E."/>
            <person name="Brambilla E."/>
            <person name="Klenk H.-P."/>
            <person name="Eisen J.A."/>
        </authorList>
    </citation>
    <scope>NUCLEOTIDE SEQUENCE</scope>
    <source>
        <strain evidence="4">DSM 4017</strain>
    </source>
</reference>
<dbReference type="RefSeq" id="WP_013897511.1">
    <property type="nucleotide sequence ID" value="NC_015676.1"/>
</dbReference>
<dbReference type="InterPro" id="IPR014774">
    <property type="entry name" value="KaiC-like_dom"/>
</dbReference>
<dbReference type="GO" id="GO:0005524">
    <property type="term" value="F:ATP binding"/>
    <property type="evidence" value="ECO:0007669"/>
    <property type="project" value="UniProtKB-KW"/>
</dbReference>